<sequence>MNFKQLNALLNAHLSETKLQFETTEIETGVYAVYSNGEFSIRIRDEDQPLTAEKFSDVLNSPVTSLSHAEMTAIISGHTKHISVTVWDGQDCAPQISETPSPSENNTSETFQTKLNLCQNAVTSLISFNKPDAVLWHQSKQMFCPQQFLSMRDIDFPLALYVHPKPFSSGEKLDDTLLAGFRVDHISQFIGKPLVYNETFLPFEKAFEHLSEFMAYHRNTGEIMPDGECFGRDKKNQVRVNHIAPDDDHPNGIVELTYLHTQKPKPKPIKKDRSQRPESLAPRSAVTFKRPAQVMTQEALLKIVFRGDPRKPLFDDGTVEDNPEGNTLLSRLPFGSV</sequence>
<evidence type="ECO:0000313" key="2">
    <source>
        <dbReference type="EMBL" id="MFB9231152.1"/>
    </source>
</evidence>
<organism evidence="2 3">
    <name type="scientific">Pseudohalocynthiibacter aestuariivivens</name>
    <dbReference type="NCBI Taxonomy" id="1591409"/>
    <lineage>
        <taxon>Bacteria</taxon>
        <taxon>Pseudomonadati</taxon>
        <taxon>Pseudomonadota</taxon>
        <taxon>Alphaproteobacteria</taxon>
        <taxon>Rhodobacterales</taxon>
        <taxon>Paracoccaceae</taxon>
        <taxon>Pseudohalocynthiibacter</taxon>
    </lineage>
</organism>
<reference evidence="2 3" key="1">
    <citation type="submission" date="2024-09" db="EMBL/GenBank/DDBJ databases">
        <authorList>
            <person name="Sun Q."/>
            <person name="Mori K."/>
        </authorList>
    </citation>
    <scope>NUCLEOTIDE SEQUENCE [LARGE SCALE GENOMIC DNA]</scope>
    <source>
        <strain evidence="2 3">CECT 8726</strain>
    </source>
</reference>
<evidence type="ECO:0000313" key="3">
    <source>
        <dbReference type="Proteomes" id="UP001589683"/>
    </source>
</evidence>
<comment type="caution">
    <text evidence="2">The sequence shown here is derived from an EMBL/GenBank/DDBJ whole genome shotgun (WGS) entry which is preliminary data.</text>
</comment>
<dbReference type="Proteomes" id="UP001589683">
    <property type="component" value="Unassembled WGS sequence"/>
</dbReference>
<name>A0ABV5JCH1_9RHOB</name>
<gene>
    <name evidence="2" type="ORF">ACFFUT_05035</name>
</gene>
<dbReference type="EMBL" id="JBHMEA010000015">
    <property type="protein sequence ID" value="MFB9231152.1"/>
    <property type="molecule type" value="Genomic_DNA"/>
</dbReference>
<feature type="region of interest" description="Disordered" evidence="1">
    <location>
        <begin position="262"/>
        <end position="284"/>
    </location>
</feature>
<feature type="region of interest" description="Disordered" evidence="1">
    <location>
        <begin position="314"/>
        <end position="337"/>
    </location>
</feature>
<keyword evidence="3" id="KW-1185">Reference proteome</keyword>
<protein>
    <submittedName>
        <fullName evidence="2">Uncharacterized protein</fullName>
    </submittedName>
</protein>
<evidence type="ECO:0000256" key="1">
    <source>
        <dbReference type="SAM" id="MobiDB-lite"/>
    </source>
</evidence>
<proteinExistence type="predicted"/>
<accession>A0ABV5JCH1</accession>